<dbReference type="GO" id="GO:0016740">
    <property type="term" value="F:transferase activity"/>
    <property type="evidence" value="ECO:0007669"/>
    <property type="project" value="UniProtKB-KW"/>
</dbReference>
<comment type="caution">
    <text evidence="2">The sequence shown here is derived from an EMBL/GenBank/DDBJ whole genome shotgun (WGS) entry which is preliminary data.</text>
</comment>
<dbReference type="Proteomes" id="UP001143307">
    <property type="component" value="Unassembled WGS sequence"/>
</dbReference>
<organism evidence="2 3">
    <name type="scientific">Candidatus Seongchinamella marina</name>
    <dbReference type="NCBI Taxonomy" id="2518990"/>
    <lineage>
        <taxon>Bacteria</taxon>
        <taxon>Pseudomonadati</taxon>
        <taxon>Pseudomonadota</taxon>
        <taxon>Gammaproteobacteria</taxon>
        <taxon>Cellvibrionales</taxon>
        <taxon>Halieaceae</taxon>
        <taxon>Seongchinamella</taxon>
    </lineage>
</organism>
<reference evidence="2" key="1">
    <citation type="submission" date="2019-02" db="EMBL/GenBank/DDBJ databases">
        <authorList>
            <person name="Li S.-H."/>
        </authorList>
    </citation>
    <scope>NUCLEOTIDE SEQUENCE</scope>
    <source>
        <strain evidence="2">IMCC8485</strain>
    </source>
</reference>
<dbReference type="SUPFAM" id="SSF53328">
    <property type="entry name" value="Formyltransferase"/>
    <property type="match status" value="1"/>
</dbReference>
<dbReference type="CDD" id="cd08653">
    <property type="entry name" value="FMT_core_like_3"/>
    <property type="match status" value="1"/>
</dbReference>
<evidence type="ECO:0000313" key="2">
    <source>
        <dbReference type="EMBL" id="MCX2973289.1"/>
    </source>
</evidence>
<evidence type="ECO:0000313" key="3">
    <source>
        <dbReference type="Proteomes" id="UP001143307"/>
    </source>
</evidence>
<name>A0ABT3SVF9_9GAMM</name>
<accession>A0ABT3SVF9</accession>
<dbReference type="Gene3D" id="3.40.50.12230">
    <property type="match status" value="1"/>
</dbReference>
<feature type="domain" description="Formyl transferase N-terminal" evidence="1">
    <location>
        <begin position="112"/>
        <end position="197"/>
    </location>
</feature>
<sequence length="287" mass="31053">MYQGKRQLHGDANFMKILLLANSDLASNYALNLLLPRLQGHELKLLLSSSVGSSSQHGPELQALKFFEQQLFSELVFPLLCEASAPGMTGFDGFSRFLSEPVSIENNINSTASLARVTSFSPELIVSIRYGGILKGPLIAMPKMGVINLHSGRLPQYRGVMASFWAMLSGDEALGTTLHTIDDGSIDTGRVIASTSAVLDREKSYLGNVLDLYGSGVEILVQAIAALASGETLSCTEQQQGGSYYSFPSAQDLERFTAMGYVLYSPQEVLAFAREHYLGGQQATVLQ</sequence>
<dbReference type="PANTHER" id="PTHR11138:SF5">
    <property type="entry name" value="METHIONYL-TRNA FORMYLTRANSFERASE, MITOCHONDRIAL"/>
    <property type="match status" value="1"/>
</dbReference>
<gene>
    <name evidence="2" type="ORF">EYC87_06780</name>
</gene>
<dbReference type="InterPro" id="IPR036477">
    <property type="entry name" value="Formyl_transf_N_sf"/>
</dbReference>
<dbReference type="InterPro" id="IPR002376">
    <property type="entry name" value="Formyl_transf_N"/>
</dbReference>
<dbReference type="PANTHER" id="PTHR11138">
    <property type="entry name" value="METHIONYL-TRNA FORMYLTRANSFERASE"/>
    <property type="match status" value="1"/>
</dbReference>
<evidence type="ECO:0000259" key="1">
    <source>
        <dbReference type="Pfam" id="PF00551"/>
    </source>
</evidence>
<dbReference type="EMBL" id="SHNP01000002">
    <property type="protein sequence ID" value="MCX2973289.1"/>
    <property type="molecule type" value="Genomic_DNA"/>
</dbReference>
<keyword evidence="2" id="KW-0808">Transferase</keyword>
<protein>
    <submittedName>
        <fullName evidence="2">Formyl transferase</fullName>
    </submittedName>
</protein>
<keyword evidence="3" id="KW-1185">Reference proteome</keyword>
<dbReference type="Pfam" id="PF00551">
    <property type="entry name" value="Formyl_trans_N"/>
    <property type="match status" value="1"/>
</dbReference>
<proteinExistence type="predicted"/>